<name>A0A655BLK6_SALET</name>
<reference evidence="1 2" key="1">
    <citation type="submission" date="2015-03" db="EMBL/GenBank/DDBJ databases">
        <authorList>
            <consortium name="Pathogen Informatics"/>
        </authorList>
    </citation>
    <scope>NUCLEOTIDE SEQUENCE [LARGE SCALE GENOMIC DNA]</scope>
    <source>
        <strain evidence="1 2">A1104</strain>
    </source>
</reference>
<evidence type="ECO:0000313" key="2">
    <source>
        <dbReference type="Proteomes" id="UP000041314"/>
    </source>
</evidence>
<proteinExistence type="predicted"/>
<dbReference type="Proteomes" id="UP000041314">
    <property type="component" value="Unassembled WGS sequence"/>
</dbReference>
<organism evidence="1 2">
    <name type="scientific">Salmonella enterica subsp. enterica serovar Bovismorbificans</name>
    <dbReference type="NCBI Taxonomy" id="58097"/>
    <lineage>
        <taxon>Bacteria</taxon>
        <taxon>Pseudomonadati</taxon>
        <taxon>Pseudomonadota</taxon>
        <taxon>Gammaproteobacteria</taxon>
        <taxon>Enterobacterales</taxon>
        <taxon>Enterobacteriaceae</taxon>
        <taxon>Salmonella</taxon>
    </lineage>
</organism>
<gene>
    <name evidence="1" type="ORF">ERS008198_00250</name>
</gene>
<evidence type="ECO:0000313" key="1">
    <source>
        <dbReference type="EMBL" id="CNT58209.1"/>
    </source>
</evidence>
<protein>
    <submittedName>
        <fullName evidence="1">Uncharacterized protein</fullName>
    </submittedName>
</protein>
<sequence length="122" mass="14338">MRRSAEFIPPHHATPRLYRTGFCHIGHIHHQTRRHLKRVKPGIRLLHHFTGNTQGHVADINGIARFQIKQRHQTRRQQYATRLRFHSAWTGLQFAVHRINAIHCLHAGQLRRIAGKRHGRKG</sequence>
<dbReference type="EMBL" id="CQPA01000001">
    <property type="protein sequence ID" value="CNT58209.1"/>
    <property type="molecule type" value="Genomic_DNA"/>
</dbReference>
<dbReference type="AlphaFoldDB" id="A0A655BLK6"/>
<accession>A0A655BLK6</accession>